<evidence type="ECO:0000256" key="4">
    <source>
        <dbReference type="ARBA" id="ARBA00022692"/>
    </source>
</evidence>
<keyword evidence="10" id="KW-0406">Ion transport</keyword>
<feature type="transmembrane region" description="Helical" evidence="10">
    <location>
        <begin position="313"/>
        <end position="334"/>
    </location>
</feature>
<evidence type="ECO:0000256" key="9">
    <source>
        <dbReference type="ARBA" id="ARBA00023136"/>
    </source>
</evidence>
<organism evidence="13 14">
    <name type="scientific">Dimargaris cristalligena</name>
    <dbReference type="NCBI Taxonomy" id="215637"/>
    <lineage>
        <taxon>Eukaryota</taxon>
        <taxon>Fungi</taxon>
        <taxon>Fungi incertae sedis</taxon>
        <taxon>Zoopagomycota</taxon>
        <taxon>Kickxellomycotina</taxon>
        <taxon>Dimargaritomycetes</taxon>
        <taxon>Dimargaritales</taxon>
        <taxon>Dimargaritaceae</taxon>
        <taxon>Dimargaris</taxon>
    </lineage>
</organism>
<dbReference type="Gene3D" id="2.70.150.10">
    <property type="entry name" value="Calcium-transporting ATPase, cytoplasmic transduction domain A"/>
    <property type="match status" value="1"/>
</dbReference>
<comment type="catalytic activity">
    <reaction evidence="10">
        <text>ATP + H2O + H(+)(in) = ADP + phosphate + 2 H(+)(out)</text>
        <dbReference type="Rhea" id="RHEA:20852"/>
        <dbReference type="ChEBI" id="CHEBI:15377"/>
        <dbReference type="ChEBI" id="CHEBI:15378"/>
        <dbReference type="ChEBI" id="CHEBI:30616"/>
        <dbReference type="ChEBI" id="CHEBI:43474"/>
        <dbReference type="ChEBI" id="CHEBI:456216"/>
        <dbReference type="EC" id="7.1.2.1"/>
    </reaction>
</comment>
<evidence type="ECO:0000256" key="6">
    <source>
        <dbReference type="ARBA" id="ARBA00022840"/>
    </source>
</evidence>
<dbReference type="PRINTS" id="PR00119">
    <property type="entry name" value="CATATPASE"/>
</dbReference>
<dbReference type="NCBIfam" id="TIGR01494">
    <property type="entry name" value="ATPase_P-type"/>
    <property type="match status" value="2"/>
</dbReference>
<feature type="domain" description="Cation-transporting P-type ATPase N-terminal" evidence="12">
    <location>
        <begin position="47"/>
        <end position="119"/>
    </location>
</feature>
<evidence type="ECO:0000256" key="3">
    <source>
        <dbReference type="ARBA" id="ARBA00008804"/>
    </source>
</evidence>
<dbReference type="InterPro" id="IPR023299">
    <property type="entry name" value="ATPase_P-typ_cyto_dom_N"/>
</dbReference>
<dbReference type="CDD" id="cd02076">
    <property type="entry name" value="P-type_ATPase_H"/>
    <property type="match status" value="1"/>
</dbReference>
<proteinExistence type="inferred from homology"/>
<feature type="transmembrane region" description="Helical" evidence="10">
    <location>
        <begin position="821"/>
        <end position="842"/>
    </location>
</feature>
<dbReference type="GO" id="GO:0016887">
    <property type="term" value="F:ATP hydrolysis activity"/>
    <property type="evidence" value="ECO:0007669"/>
    <property type="project" value="InterPro"/>
</dbReference>
<evidence type="ECO:0000313" key="13">
    <source>
        <dbReference type="EMBL" id="RKP39731.1"/>
    </source>
</evidence>
<dbReference type="SFLD" id="SFLDG00002">
    <property type="entry name" value="C1.7:_P-type_atpase_like"/>
    <property type="match status" value="1"/>
</dbReference>
<keyword evidence="10" id="KW-0460">Magnesium</keyword>
<evidence type="ECO:0000256" key="8">
    <source>
        <dbReference type="ARBA" id="ARBA00022989"/>
    </source>
</evidence>
<keyword evidence="5 10" id="KW-0547">Nucleotide-binding</keyword>
<dbReference type="PROSITE" id="PS00154">
    <property type="entry name" value="ATPASE_E1_E2"/>
    <property type="match status" value="1"/>
</dbReference>
<evidence type="ECO:0000256" key="7">
    <source>
        <dbReference type="ARBA" id="ARBA00022967"/>
    </source>
</evidence>
<dbReference type="InterPro" id="IPR044492">
    <property type="entry name" value="P_typ_ATPase_HD_dom"/>
</dbReference>
<feature type="transmembrane region" description="Helical" evidence="10">
    <location>
        <begin position="746"/>
        <end position="768"/>
    </location>
</feature>
<dbReference type="SMART" id="SM00831">
    <property type="entry name" value="Cation_ATPase_N"/>
    <property type="match status" value="1"/>
</dbReference>
<sequence length="1035" mass="113773">MSDHEENTIRAESSYADDKGVVGSHEAIKVNGMNLAVEDLYDKEKYDLSTMDTADVFTLLQTSPKGLTDAEVATRIEKFGRNRLEQKEINPILQFLSFMWNPLSWVMEAAAIVAIALSNGEGKAPDWQDFVGIVLLLLANSAIGFVEERQAGNAVKALMDALAPQAKVKRNGEWATIEASELVPGDVIGVKLGDIVPADGRMIVANNVSIDQAALTGESLPVGKDKGDEVFSGSTVKQGEAEAVVIGTGTNTFFGRAAKLVQSAGDDIGHLQTVLAKIGNFCICSIAVFLVAEIFVMYPGFRFSYRRGIDNLLVLLIGGIPIAMPTVLSVTLAMGAKQLAEHKAIVTRITAIEELAGVTILCSDKTGTLTLNELTIDKGTMKLYSHYSVDDIILLSAYASRIEHQDAIDTCIVASLPDIKLAREGIEEMDFRPFNPVDKRTEATYRRLSDNTVHRVTKGMSSVILNLCTRNKTEEQIKQMTLDVDEFANRGLRALAVAYEEVPDGTAEGEGTGFELIALLPIYDPPRHDTKETIDRAQELGVKVKMVTGDQLAIAKETGRRLGMGDVMFNTKVLKTGPPPGSGWQDVDQMVLEADGFAGVYPEHKYEIVERLQNMGHLTAMTGDGVNDAPALAKANVGIAVADASDAARSAADIVLTEPGLSVIIDAINGSRQIFQRMRNYAIYTCSVTIRIVVGFSIMVFAFKFDFPPFMVLILAILNDGTIMTISKDRVSPSRHPNHWNLFEIFTYAIVYGVYLALSTLIFYTVILKSDLFQRLFGLEHFDDNNDWRLHSIIYLQVSTISQALIFVTRSHGFSYFERPSVILMVAFILAQMVATFIAVYANWGFTHIEGCGWHWAGVTWVWNMIWYVPLDFIKFGVRFLIDSHVRDQHAHLVLTGGAEGAAPEEVKPTEPSPISGEYEAVPTMAAAHRVPSYQPTRRSSLGSATGLERTATLQSYYAPHFAQYQPSPMHTFANKLRQGKALFTNKGKRLTMDENELRRFHSVQTAQASQVLSRQPNPAPSRGGDYNLARTTSV</sequence>
<dbReference type="Gene3D" id="1.20.1110.10">
    <property type="entry name" value="Calcium-transporting ATPase, transmembrane domain"/>
    <property type="match status" value="1"/>
</dbReference>
<dbReference type="PRINTS" id="PR00120">
    <property type="entry name" value="HATPASE"/>
</dbReference>
<dbReference type="InterPro" id="IPR023214">
    <property type="entry name" value="HAD_sf"/>
</dbReference>
<dbReference type="InterPro" id="IPR023298">
    <property type="entry name" value="ATPase_P-typ_TM_dom_sf"/>
</dbReference>
<dbReference type="FunFam" id="2.70.150.10:FF:000004">
    <property type="entry name" value="Plasma membrane ATPase"/>
    <property type="match status" value="1"/>
</dbReference>
<feature type="transmembrane region" description="Helical" evidence="10">
    <location>
        <begin position="788"/>
        <end position="809"/>
    </location>
</feature>
<dbReference type="InterPro" id="IPR001757">
    <property type="entry name" value="P_typ_ATPase"/>
</dbReference>
<feature type="transmembrane region" description="Helical" evidence="10">
    <location>
        <begin position="278"/>
        <end position="301"/>
    </location>
</feature>
<feature type="transmembrane region" description="Helical" evidence="10">
    <location>
        <begin position="681"/>
        <end position="703"/>
    </location>
</feature>
<dbReference type="STRING" id="215637.A0A4Q0A2I6"/>
<dbReference type="Proteomes" id="UP000268162">
    <property type="component" value="Unassembled WGS sequence"/>
</dbReference>
<keyword evidence="14" id="KW-1185">Reference proteome</keyword>
<dbReference type="OrthoDB" id="116380at2759"/>
<dbReference type="AlphaFoldDB" id="A0A4Q0A2I6"/>
<comment type="subcellular location">
    <subcellularLocation>
        <location evidence="10">Cell membrane</location>
        <topology evidence="10">Multi-pass membrane protein</topology>
    </subcellularLocation>
    <subcellularLocation>
        <location evidence="2">Membrane</location>
        <topology evidence="2">Multi-pass membrane protein</topology>
    </subcellularLocation>
</comment>
<dbReference type="NCBIfam" id="TIGR01647">
    <property type="entry name" value="ATPase-IIIA_H"/>
    <property type="match status" value="1"/>
</dbReference>
<dbReference type="InterPro" id="IPR036412">
    <property type="entry name" value="HAD-like_sf"/>
</dbReference>
<dbReference type="SUPFAM" id="SSF81653">
    <property type="entry name" value="Calcium ATPase, transduction domain A"/>
    <property type="match status" value="1"/>
</dbReference>
<evidence type="ECO:0000256" key="2">
    <source>
        <dbReference type="ARBA" id="ARBA00004141"/>
    </source>
</evidence>
<dbReference type="FunFam" id="3.40.50.1000:FF:000008">
    <property type="entry name" value="Plasma membrane ATPase"/>
    <property type="match status" value="1"/>
</dbReference>
<feature type="transmembrane region" description="Helical" evidence="10">
    <location>
        <begin position="130"/>
        <end position="146"/>
    </location>
</feature>
<dbReference type="EC" id="7.1.2.1" evidence="10"/>
<keyword evidence="4 10" id="KW-0812">Transmembrane</keyword>
<dbReference type="InterPro" id="IPR004014">
    <property type="entry name" value="ATPase_P-typ_cation-transptr_N"/>
</dbReference>
<evidence type="ECO:0000256" key="5">
    <source>
        <dbReference type="ARBA" id="ARBA00022741"/>
    </source>
</evidence>
<dbReference type="Gene3D" id="3.40.1110.10">
    <property type="entry name" value="Calcium-transporting ATPase, cytoplasmic domain N"/>
    <property type="match status" value="1"/>
</dbReference>
<dbReference type="FunFam" id="3.40.1110.10:FF:000005">
    <property type="entry name" value="Plasma membrane ATPase"/>
    <property type="match status" value="1"/>
</dbReference>
<keyword evidence="6 10" id="KW-0067">ATP-binding</keyword>
<dbReference type="InterPro" id="IPR018303">
    <property type="entry name" value="ATPase_P-typ_P_site"/>
</dbReference>
<evidence type="ECO:0000256" key="10">
    <source>
        <dbReference type="RuleBase" id="RU362083"/>
    </source>
</evidence>
<protein>
    <recommendedName>
        <fullName evidence="10">Plasma membrane ATPase</fullName>
        <ecNumber evidence="10">7.1.2.1</ecNumber>
    </recommendedName>
</protein>
<keyword evidence="9 10" id="KW-0472">Membrane</keyword>
<dbReference type="Pfam" id="PF00122">
    <property type="entry name" value="E1-E2_ATPase"/>
    <property type="match status" value="1"/>
</dbReference>
<dbReference type="EMBL" id="ML002248">
    <property type="protein sequence ID" value="RKP39731.1"/>
    <property type="molecule type" value="Genomic_DNA"/>
</dbReference>
<dbReference type="GO" id="GO:0005886">
    <property type="term" value="C:plasma membrane"/>
    <property type="evidence" value="ECO:0007669"/>
    <property type="project" value="UniProtKB-SubCell"/>
</dbReference>
<dbReference type="Pfam" id="PF00702">
    <property type="entry name" value="Hydrolase"/>
    <property type="match status" value="1"/>
</dbReference>
<evidence type="ECO:0000256" key="1">
    <source>
        <dbReference type="ARBA" id="ARBA00003417"/>
    </source>
</evidence>
<dbReference type="InterPro" id="IPR008250">
    <property type="entry name" value="ATPase_P-typ_transduc_dom_A_sf"/>
</dbReference>
<reference evidence="14" key="1">
    <citation type="journal article" date="2018" name="Nat. Microbiol.">
        <title>Leveraging single-cell genomics to expand the fungal tree of life.</title>
        <authorList>
            <person name="Ahrendt S.R."/>
            <person name="Quandt C.A."/>
            <person name="Ciobanu D."/>
            <person name="Clum A."/>
            <person name="Salamov A."/>
            <person name="Andreopoulos B."/>
            <person name="Cheng J.F."/>
            <person name="Woyke T."/>
            <person name="Pelin A."/>
            <person name="Henrissat B."/>
            <person name="Reynolds N.K."/>
            <person name="Benny G.L."/>
            <person name="Smith M.E."/>
            <person name="James T.Y."/>
            <person name="Grigoriev I.V."/>
        </authorList>
    </citation>
    <scope>NUCLEOTIDE SEQUENCE [LARGE SCALE GENOMIC DNA]</scope>
    <source>
        <strain evidence="14">RSA 468</strain>
    </source>
</reference>
<dbReference type="GO" id="GO:0005524">
    <property type="term" value="F:ATP binding"/>
    <property type="evidence" value="ECO:0007669"/>
    <property type="project" value="UniProtKB-UniRule"/>
</dbReference>
<name>A0A4Q0A2I6_9FUNG</name>
<feature type="transmembrane region" description="Helical" evidence="10">
    <location>
        <begin position="854"/>
        <end position="871"/>
    </location>
</feature>
<keyword evidence="8 10" id="KW-1133">Transmembrane helix</keyword>
<keyword evidence="7 10" id="KW-1278">Translocase</keyword>
<feature type="transmembrane region" description="Helical" evidence="10">
    <location>
        <begin position="92"/>
        <end position="118"/>
    </location>
</feature>
<gene>
    <name evidence="13" type="ORF">BJ085DRAFT_36899</name>
</gene>
<accession>A0A4Q0A2I6</accession>
<dbReference type="InterPro" id="IPR059000">
    <property type="entry name" value="ATPase_P-type_domA"/>
</dbReference>
<dbReference type="SFLD" id="SFLDF00027">
    <property type="entry name" value="p-type_atpase"/>
    <property type="match status" value="1"/>
</dbReference>
<feature type="compositionally biased region" description="Polar residues" evidence="11">
    <location>
        <begin position="1006"/>
        <end position="1017"/>
    </location>
</feature>
<dbReference type="SUPFAM" id="SSF81665">
    <property type="entry name" value="Calcium ATPase, transmembrane domain M"/>
    <property type="match status" value="1"/>
</dbReference>
<keyword evidence="10" id="KW-0813">Transport</keyword>
<dbReference type="SFLD" id="SFLDS00003">
    <property type="entry name" value="Haloacid_Dehalogenase"/>
    <property type="match status" value="1"/>
</dbReference>
<evidence type="ECO:0000256" key="11">
    <source>
        <dbReference type="SAM" id="MobiDB-lite"/>
    </source>
</evidence>
<evidence type="ECO:0000259" key="12">
    <source>
        <dbReference type="SMART" id="SM00831"/>
    </source>
</evidence>
<dbReference type="SUPFAM" id="SSF56784">
    <property type="entry name" value="HAD-like"/>
    <property type="match status" value="1"/>
</dbReference>
<evidence type="ECO:0000313" key="14">
    <source>
        <dbReference type="Proteomes" id="UP000268162"/>
    </source>
</evidence>
<feature type="region of interest" description="Disordered" evidence="11">
    <location>
        <begin position="1006"/>
        <end position="1035"/>
    </location>
</feature>
<keyword evidence="10" id="KW-0375">Hydrogen ion transport</keyword>
<dbReference type="Pfam" id="PF00690">
    <property type="entry name" value="Cation_ATPase_N"/>
    <property type="match status" value="1"/>
</dbReference>
<dbReference type="GO" id="GO:0120029">
    <property type="term" value="P:proton export across plasma membrane"/>
    <property type="evidence" value="ECO:0007669"/>
    <property type="project" value="UniProtKB-UniRule"/>
</dbReference>
<comment type="similarity">
    <text evidence="3 10">Belongs to the cation transport ATPase (P-type) (TC 3.A.3) family. Type IIIA subfamily.</text>
</comment>
<dbReference type="Gene3D" id="3.40.50.1000">
    <property type="entry name" value="HAD superfamily/HAD-like"/>
    <property type="match status" value="1"/>
</dbReference>
<comment type="function">
    <text evidence="1">The plasma membrane ATPase of plants and fungi is a hydrogen ion pump. The proton gradient it generates drives the active transport of nutrients by H(+)-symport. The resulting external acidification and/or internal alkinization may mediate growth responses.</text>
</comment>
<dbReference type="PANTHER" id="PTHR42861">
    <property type="entry name" value="CALCIUM-TRANSPORTING ATPASE"/>
    <property type="match status" value="1"/>
</dbReference>
<dbReference type="GO" id="GO:0008553">
    <property type="term" value="F:P-type proton-exporting transporter activity"/>
    <property type="evidence" value="ECO:0007669"/>
    <property type="project" value="UniProtKB-UniRule"/>
</dbReference>
<dbReference type="InterPro" id="IPR006534">
    <property type="entry name" value="P-type_ATPase_IIIA"/>
</dbReference>